<dbReference type="EMBL" id="CP027665">
    <property type="protein sequence ID" value="AVO39880.1"/>
    <property type="molecule type" value="Genomic_DNA"/>
</dbReference>
<dbReference type="KEGG" id="thas:C6Y53_17785"/>
<protein>
    <recommendedName>
        <fullName evidence="3">CENP-V/GFA domain-containing protein</fullName>
    </recommendedName>
</protein>
<organism evidence="1 2">
    <name type="scientific">Pukyongiella litopenaei</name>
    <dbReference type="NCBI Taxonomy" id="2605946"/>
    <lineage>
        <taxon>Bacteria</taxon>
        <taxon>Pseudomonadati</taxon>
        <taxon>Pseudomonadota</taxon>
        <taxon>Alphaproteobacteria</taxon>
        <taxon>Rhodobacterales</taxon>
        <taxon>Paracoccaceae</taxon>
        <taxon>Pukyongiella</taxon>
    </lineage>
</organism>
<dbReference type="AlphaFoldDB" id="A0A2S0MVE9"/>
<sequence length="186" mass="20053">MGLSCRCGGFHATLSADGLRAATHVTCQCADCRAAHLHFHQPDPAGEGVHVLQTTPDALTIISGADKLAVMRLSPKGLFRWYASCCNTPLFNTLASPKLPFAGIVADRFDDINALGPVVVRAHIPKQGGGYRHEHYARAGWGILSRMIAARLSGRWRHSPFFDIETGEPTGPVTVLTKEARAALSR</sequence>
<keyword evidence="2" id="KW-1185">Reference proteome</keyword>
<accession>A0A2S0MVE9</accession>
<gene>
    <name evidence="1" type="ORF">C6Y53_17785</name>
</gene>
<dbReference type="InterPro" id="IPR046149">
    <property type="entry name" value="DUF6151"/>
</dbReference>
<evidence type="ECO:0000313" key="1">
    <source>
        <dbReference type="EMBL" id="AVO39880.1"/>
    </source>
</evidence>
<dbReference type="Gene3D" id="3.90.1590.10">
    <property type="entry name" value="glutathione-dependent formaldehyde- activating enzyme (gfa)"/>
    <property type="match status" value="1"/>
</dbReference>
<evidence type="ECO:0000313" key="2">
    <source>
        <dbReference type="Proteomes" id="UP000237655"/>
    </source>
</evidence>
<reference evidence="2" key="1">
    <citation type="submission" date="2018-03" db="EMBL/GenBank/DDBJ databases">
        <title>Genomic analysis of the strain SH-1 isolated from shrimp intestine.</title>
        <authorList>
            <person name="Kim Y.-S."/>
            <person name="Kim S.-E."/>
            <person name="Kim K.-H."/>
        </authorList>
    </citation>
    <scope>NUCLEOTIDE SEQUENCE [LARGE SCALE GENOMIC DNA]</scope>
    <source>
        <strain evidence="2">SH-1</strain>
    </source>
</reference>
<proteinExistence type="predicted"/>
<dbReference type="Proteomes" id="UP000237655">
    <property type="component" value="Chromosome"/>
</dbReference>
<evidence type="ECO:0008006" key="3">
    <source>
        <dbReference type="Google" id="ProtNLM"/>
    </source>
</evidence>
<dbReference type="Pfam" id="PF19648">
    <property type="entry name" value="DUF6151"/>
    <property type="match status" value="1"/>
</dbReference>
<name>A0A2S0MVE9_9RHOB</name>
<dbReference type="SUPFAM" id="SSF51316">
    <property type="entry name" value="Mss4-like"/>
    <property type="match status" value="1"/>
</dbReference>
<dbReference type="InterPro" id="IPR011057">
    <property type="entry name" value="Mss4-like_sf"/>
</dbReference>